<accession>A0ABN3QMR0</accession>
<evidence type="ECO:0000313" key="2">
    <source>
        <dbReference type="EMBL" id="GAA2630341.1"/>
    </source>
</evidence>
<dbReference type="Proteomes" id="UP001500151">
    <property type="component" value="Unassembled WGS sequence"/>
</dbReference>
<feature type="domain" description="Xylose isomerase-like TIM barrel" evidence="1">
    <location>
        <begin position="20"/>
        <end position="122"/>
    </location>
</feature>
<evidence type="ECO:0000259" key="1">
    <source>
        <dbReference type="Pfam" id="PF01261"/>
    </source>
</evidence>
<dbReference type="SUPFAM" id="SSF51658">
    <property type="entry name" value="Xylose isomerase-like"/>
    <property type="match status" value="1"/>
</dbReference>
<gene>
    <name evidence="2" type="ORF">GCM10010307_22030</name>
</gene>
<comment type="caution">
    <text evidence="2">The sequence shown here is derived from an EMBL/GenBank/DDBJ whole genome shotgun (WGS) entry which is preliminary data.</text>
</comment>
<evidence type="ECO:0000313" key="3">
    <source>
        <dbReference type="Proteomes" id="UP001500151"/>
    </source>
</evidence>
<organism evidence="2 3">
    <name type="scientific">Streptomyces vastus</name>
    <dbReference type="NCBI Taxonomy" id="285451"/>
    <lineage>
        <taxon>Bacteria</taxon>
        <taxon>Bacillati</taxon>
        <taxon>Actinomycetota</taxon>
        <taxon>Actinomycetes</taxon>
        <taxon>Kitasatosporales</taxon>
        <taxon>Streptomycetaceae</taxon>
        <taxon>Streptomyces</taxon>
    </lineage>
</organism>
<name>A0ABN3QMR0_9ACTN</name>
<dbReference type="InterPro" id="IPR013022">
    <property type="entry name" value="Xyl_isomerase-like_TIM-brl"/>
</dbReference>
<sequence length="124" mass="14119">MKIAHDPYMIRSTPLHELPAVVAELGYEWIEPSPREDFIPFFRHPRVDDGTVARFRKALESAGVGISSVLPLFRWSGPDEDARQAAVRHWKRATQITADLGVTSMISEFNGRPDDPDRSEAQFW</sequence>
<protein>
    <recommendedName>
        <fullName evidence="1">Xylose isomerase-like TIM barrel domain-containing protein</fullName>
    </recommendedName>
</protein>
<keyword evidence="3" id="KW-1185">Reference proteome</keyword>
<dbReference type="Gene3D" id="3.20.20.150">
    <property type="entry name" value="Divalent-metal-dependent TIM barrel enzymes"/>
    <property type="match status" value="1"/>
</dbReference>
<dbReference type="Pfam" id="PF01261">
    <property type="entry name" value="AP_endonuc_2"/>
    <property type="match status" value="1"/>
</dbReference>
<dbReference type="InterPro" id="IPR036237">
    <property type="entry name" value="Xyl_isomerase-like_sf"/>
</dbReference>
<proteinExistence type="predicted"/>
<dbReference type="EMBL" id="BAAASJ010000022">
    <property type="protein sequence ID" value="GAA2630341.1"/>
    <property type="molecule type" value="Genomic_DNA"/>
</dbReference>
<reference evidence="2 3" key="1">
    <citation type="journal article" date="2019" name="Int. J. Syst. Evol. Microbiol.">
        <title>The Global Catalogue of Microorganisms (GCM) 10K type strain sequencing project: providing services to taxonomists for standard genome sequencing and annotation.</title>
        <authorList>
            <consortium name="The Broad Institute Genomics Platform"/>
            <consortium name="The Broad Institute Genome Sequencing Center for Infectious Disease"/>
            <person name="Wu L."/>
            <person name="Ma J."/>
        </authorList>
    </citation>
    <scope>NUCLEOTIDE SEQUENCE [LARGE SCALE GENOMIC DNA]</scope>
    <source>
        <strain evidence="2 3">JCM 4524</strain>
    </source>
</reference>